<name>A0A481Z6P4_9VIRU</name>
<accession>A0A481Z6P4</accession>
<reference evidence="1" key="1">
    <citation type="journal article" date="2019" name="MBio">
        <title>Virus Genomes from Deep Sea Sediments Expand the Ocean Megavirome and Support Independent Origins of Viral Gigantism.</title>
        <authorList>
            <person name="Backstrom D."/>
            <person name="Yutin N."/>
            <person name="Jorgensen S.L."/>
            <person name="Dharamshi J."/>
            <person name="Homa F."/>
            <person name="Zaremba-Niedwiedzka K."/>
            <person name="Spang A."/>
            <person name="Wolf Y.I."/>
            <person name="Koonin E.V."/>
            <person name="Ettema T.J."/>
        </authorList>
    </citation>
    <scope>NUCLEOTIDE SEQUENCE</scope>
</reference>
<dbReference type="EMBL" id="MK500498">
    <property type="protein sequence ID" value="QBK90770.1"/>
    <property type="molecule type" value="Genomic_DNA"/>
</dbReference>
<protein>
    <submittedName>
        <fullName evidence="1">Uncharacterized protein</fullName>
    </submittedName>
</protein>
<proteinExistence type="predicted"/>
<sequence length="89" mass="9461">MIGDCKIGGLTEIGLLRTIGALGLRFTNGGLTILLEVVTLGDITTGVLRKTDPITGGVITLNWLFGLTKPVLVILETGLVLIENRPEFD</sequence>
<evidence type="ECO:0000313" key="1">
    <source>
        <dbReference type="EMBL" id="QBK90770.1"/>
    </source>
</evidence>
<gene>
    <name evidence="1" type="ORF">LCPAC201_00710</name>
</gene>
<organism evidence="1">
    <name type="scientific">Pithovirus LCPAC201</name>
    <dbReference type="NCBI Taxonomy" id="2506591"/>
    <lineage>
        <taxon>Viruses</taxon>
        <taxon>Pithoviruses</taxon>
    </lineage>
</organism>